<dbReference type="InterPro" id="IPR029063">
    <property type="entry name" value="SAM-dependent_MTases_sf"/>
</dbReference>
<evidence type="ECO:0000313" key="2">
    <source>
        <dbReference type="EMBL" id="PAQ11394.1"/>
    </source>
</evidence>
<dbReference type="GO" id="GO:0008757">
    <property type="term" value="F:S-adenosylmethionine-dependent methyltransferase activity"/>
    <property type="evidence" value="ECO:0007669"/>
    <property type="project" value="InterPro"/>
</dbReference>
<protein>
    <recommendedName>
        <fullName evidence="1">Methyltransferase type 11 domain-containing protein</fullName>
    </recommendedName>
</protein>
<dbReference type="EMBL" id="NPKJ01000019">
    <property type="protein sequence ID" value="PAQ11394.1"/>
    <property type="molecule type" value="Genomic_DNA"/>
</dbReference>
<dbReference type="Gene3D" id="3.40.50.150">
    <property type="entry name" value="Vaccinia Virus protein VP39"/>
    <property type="match status" value="1"/>
</dbReference>
<keyword evidence="3" id="KW-1185">Reference proteome</keyword>
<sequence>MSKCERRSLREVLMRSLQSTLRRIQIVALNRTHAATLRGLSKVREHRHCPLCGWTGFQFSAGKPGPFFRFDARCPSCWSAERHRLAYILLKDSLPAKIDKILHFAPEPEIQKWLQRSCTEYHTADLMDPQVMHKVDIQDMPFEDNTYDLIWCSHVLEHVPDDRRALSEISRILAPNGIAVIQVPLWGSKTIEGDLPTSERVRVYYQEDHLRRYGMDILERLSMDGLSVSVRSVQELELQLVLRCSLNDMASNDVFLLRKLA</sequence>
<evidence type="ECO:0000313" key="3">
    <source>
        <dbReference type="Proteomes" id="UP000216442"/>
    </source>
</evidence>
<dbReference type="Pfam" id="PF08241">
    <property type="entry name" value="Methyltransf_11"/>
    <property type="match status" value="1"/>
</dbReference>
<gene>
    <name evidence="2" type="ORF">CIT26_05210</name>
</gene>
<dbReference type="AlphaFoldDB" id="A0A271LTI8"/>
<comment type="caution">
    <text evidence="2">The sequence shown here is derived from an EMBL/GenBank/DDBJ whole genome shotgun (WGS) entry which is preliminary data.</text>
</comment>
<dbReference type="SUPFAM" id="SSF53335">
    <property type="entry name" value="S-adenosyl-L-methionine-dependent methyltransferases"/>
    <property type="match status" value="1"/>
</dbReference>
<dbReference type="InterPro" id="IPR013216">
    <property type="entry name" value="Methyltransf_11"/>
</dbReference>
<organism evidence="2 3">
    <name type="scientific">Mesorhizobium temperatum</name>
    <dbReference type="NCBI Taxonomy" id="241416"/>
    <lineage>
        <taxon>Bacteria</taxon>
        <taxon>Pseudomonadati</taxon>
        <taxon>Pseudomonadota</taxon>
        <taxon>Alphaproteobacteria</taxon>
        <taxon>Hyphomicrobiales</taxon>
        <taxon>Phyllobacteriaceae</taxon>
        <taxon>Mesorhizobium</taxon>
    </lineage>
</organism>
<dbReference type="Proteomes" id="UP000216442">
    <property type="component" value="Unassembled WGS sequence"/>
</dbReference>
<dbReference type="CDD" id="cd02440">
    <property type="entry name" value="AdoMet_MTases"/>
    <property type="match status" value="1"/>
</dbReference>
<accession>A0A271LTI8</accession>
<evidence type="ECO:0000259" key="1">
    <source>
        <dbReference type="Pfam" id="PF08241"/>
    </source>
</evidence>
<reference evidence="2 3" key="1">
    <citation type="submission" date="2017-08" db="EMBL/GenBank/DDBJ databases">
        <title>Mesorhizobium wenxinae sp. nov., a novel rhizobial species isolated from root nodules of chickpea (Cicer arietinum L.).</title>
        <authorList>
            <person name="Zhang J."/>
        </authorList>
    </citation>
    <scope>NUCLEOTIDE SEQUENCE [LARGE SCALE GENOMIC DNA]</scope>
    <source>
        <strain evidence="2 3">SDW018</strain>
    </source>
</reference>
<feature type="domain" description="Methyltransferase type 11" evidence="1">
    <location>
        <begin position="131"/>
        <end position="181"/>
    </location>
</feature>
<name>A0A271LTI8_9HYPH</name>
<proteinExistence type="predicted"/>